<organism evidence="1 2">
    <name type="scientific">Pseudomonas guineae</name>
    <dbReference type="NCBI Taxonomy" id="425504"/>
    <lineage>
        <taxon>Bacteria</taxon>
        <taxon>Pseudomonadati</taxon>
        <taxon>Pseudomonadota</taxon>
        <taxon>Gammaproteobacteria</taxon>
        <taxon>Pseudomonadales</taxon>
        <taxon>Pseudomonadaceae</taxon>
        <taxon>Pseudomonas</taxon>
    </lineage>
</organism>
<dbReference type="Proteomes" id="UP000243606">
    <property type="component" value="Unassembled WGS sequence"/>
</dbReference>
<name>A0A1I3JNY8_9PSED</name>
<evidence type="ECO:0000313" key="1">
    <source>
        <dbReference type="EMBL" id="SFI61615.1"/>
    </source>
</evidence>
<protein>
    <submittedName>
        <fullName evidence="1">Uncharacterized protein</fullName>
    </submittedName>
</protein>
<dbReference type="EMBL" id="FOQL01000003">
    <property type="protein sequence ID" value="SFI61615.1"/>
    <property type="molecule type" value="Genomic_DNA"/>
</dbReference>
<proteinExistence type="predicted"/>
<accession>A0A1I3JNY8</accession>
<dbReference type="STRING" id="425504.SAMN05216206_2553"/>
<evidence type="ECO:0000313" key="2">
    <source>
        <dbReference type="Proteomes" id="UP000243606"/>
    </source>
</evidence>
<gene>
    <name evidence="1" type="ORF">SAMN05216206_2553</name>
</gene>
<sequence>MTSALVTVKLDGSLLVNGIVQDLVTPGITPVLAIERALEIYLYQAFSRAFSELLIKPPKVKFHSMYFKQRFASLAELLETGYETWYPEVTIATRPEDCFDELILDSKDLELLPISYGWGISRIHQVKVKEMKKQTNHVVRINHIRIGEAVIRMILDGLIESPPVQPLIANFDSMASCSGMRIVSFDHMLSGQKLLCECARPFHLSAAAPTDNDGNFIKALRAYLVQCDYKLGICHLCIAKSSPEDERYGTSIETSFKAYVDQVMFDLGVDGRTAQAEVMHILGLSRWQRESELYGIVRDLFPDYRVLREASPDWLGRMRIDIYVPDLGLAVEHQGEQHYRPIAVFGGEEAHRRVVERDGLKRRLCAENSVEVFDFRFDAPITKASVKNRLKRFLALDK</sequence>
<dbReference type="Gene3D" id="3.40.960.10">
    <property type="entry name" value="VSR Endonuclease"/>
    <property type="match status" value="1"/>
</dbReference>
<keyword evidence="2" id="KW-1185">Reference proteome</keyword>
<dbReference type="AlphaFoldDB" id="A0A1I3JNY8"/>
<reference evidence="2" key="1">
    <citation type="submission" date="2016-10" db="EMBL/GenBank/DDBJ databases">
        <authorList>
            <person name="Varghese N."/>
            <person name="Submissions S."/>
        </authorList>
    </citation>
    <scope>NUCLEOTIDE SEQUENCE [LARGE SCALE GENOMIC DNA]</scope>
    <source>
        <strain evidence="2">LMG 24016</strain>
    </source>
</reference>
<dbReference type="OrthoDB" id="1093631at2"/>
<dbReference type="RefSeq" id="WP_090242473.1">
    <property type="nucleotide sequence ID" value="NZ_FOQL01000003.1"/>
</dbReference>